<dbReference type="InterPro" id="IPR046348">
    <property type="entry name" value="SIS_dom_sf"/>
</dbReference>
<dbReference type="EC" id="4.2.1.126" evidence="3"/>
<organism evidence="5 6">
    <name type="scientific">Mucilaginibacter polytrichastri</name>
    <dbReference type="NCBI Taxonomy" id="1302689"/>
    <lineage>
        <taxon>Bacteria</taxon>
        <taxon>Pseudomonadati</taxon>
        <taxon>Bacteroidota</taxon>
        <taxon>Sphingobacteriia</taxon>
        <taxon>Sphingobacteriales</taxon>
        <taxon>Sphingobacteriaceae</taxon>
        <taxon>Mucilaginibacter</taxon>
    </lineage>
</organism>
<dbReference type="InterPro" id="IPR005488">
    <property type="entry name" value="Etherase_MurQ"/>
</dbReference>
<dbReference type="GO" id="GO:0009254">
    <property type="term" value="P:peptidoglycan turnover"/>
    <property type="evidence" value="ECO:0007669"/>
    <property type="project" value="TreeGrafter"/>
</dbReference>
<name>A0A1Q6A4C6_9SPHI</name>
<comment type="similarity">
    <text evidence="3">Belongs to the GCKR-like family. MurNAc-6-P etherase subfamily.</text>
</comment>
<gene>
    <name evidence="3" type="primary">murQ</name>
    <name evidence="5" type="ORF">RG47T_4347</name>
</gene>
<dbReference type="InterPro" id="IPR005486">
    <property type="entry name" value="Glucokinase_regulatory_CS"/>
</dbReference>
<dbReference type="GO" id="GO:0016835">
    <property type="term" value="F:carbon-oxygen lyase activity"/>
    <property type="evidence" value="ECO:0007669"/>
    <property type="project" value="UniProtKB-UniRule"/>
</dbReference>
<dbReference type="GO" id="GO:0016803">
    <property type="term" value="F:ether hydrolase activity"/>
    <property type="evidence" value="ECO:0007669"/>
    <property type="project" value="TreeGrafter"/>
</dbReference>
<dbReference type="EMBL" id="MPPL01000001">
    <property type="protein sequence ID" value="OKS88869.1"/>
    <property type="molecule type" value="Genomic_DNA"/>
</dbReference>
<keyword evidence="1 3" id="KW-0456">Lyase</keyword>
<dbReference type="Gene3D" id="1.10.8.1080">
    <property type="match status" value="1"/>
</dbReference>
<comment type="caution">
    <text evidence="5">The sequence shown here is derived from an EMBL/GenBank/DDBJ whole genome shotgun (WGS) entry which is preliminary data.</text>
</comment>
<reference evidence="5 6" key="1">
    <citation type="submission" date="2016-11" db="EMBL/GenBank/DDBJ databases">
        <title>Whole Genome Sequencing of Mucilaginibacter polytrichastri RG4-7(T) isolated from the moss sample.</title>
        <authorList>
            <person name="Li Y."/>
        </authorList>
    </citation>
    <scope>NUCLEOTIDE SEQUENCE [LARGE SCALE GENOMIC DNA]</scope>
    <source>
        <strain evidence="5 6">RG4-7</strain>
    </source>
</reference>
<dbReference type="FunFam" id="3.40.50.10490:FF:000014">
    <property type="entry name" value="N-acetylmuramic acid 6-phosphate etherase"/>
    <property type="match status" value="1"/>
</dbReference>
<dbReference type="InterPro" id="IPR001347">
    <property type="entry name" value="SIS_dom"/>
</dbReference>
<feature type="domain" description="SIS" evidence="4">
    <location>
        <begin position="51"/>
        <end position="214"/>
    </location>
</feature>
<dbReference type="AlphaFoldDB" id="A0A1Q6A4C6"/>
<feature type="active site" evidence="3">
    <location>
        <position position="110"/>
    </location>
</feature>
<dbReference type="UniPathway" id="UPA00342"/>
<dbReference type="GO" id="GO:0097173">
    <property type="term" value="P:N-acetylmuramic acid catabolic process"/>
    <property type="evidence" value="ECO:0007669"/>
    <property type="project" value="UniProtKB-UniPathway"/>
</dbReference>
<evidence type="ECO:0000313" key="5">
    <source>
        <dbReference type="EMBL" id="OKS88869.1"/>
    </source>
</evidence>
<dbReference type="RefSeq" id="WP_074491457.1">
    <property type="nucleotide sequence ID" value="NZ_FPAM01000009.1"/>
</dbReference>
<dbReference type="Pfam" id="PF22645">
    <property type="entry name" value="GKRP_SIS_N"/>
    <property type="match status" value="1"/>
</dbReference>
<proteinExistence type="inferred from homology"/>
<dbReference type="HAMAP" id="MF_00068">
    <property type="entry name" value="MurQ"/>
    <property type="match status" value="1"/>
</dbReference>
<dbReference type="Proteomes" id="UP000186720">
    <property type="component" value="Unassembled WGS sequence"/>
</dbReference>
<feature type="active site" description="Proton donor" evidence="3">
    <location>
        <position position="79"/>
    </location>
</feature>
<protein>
    <recommendedName>
        <fullName evidence="3">N-acetylmuramic acid 6-phosphate etherase</fullName>
        <shortName evidence="3">MurNAc-6-P etherase</shortName>
        <ecNumber evidence="3">4.2.1.126</ecNumber>
    </recommendedName>
    <alternativeName>
        <fullName evidence="3">N-acetylmuramic acid 6-phosphate hydrolase</fullName>
    </alternativeName>
    <alternativeName>
        <fullName evidence="3">N-acetylmuramic acid 6-phosphate lyase</fullName>
    </alternativeName>
</protein>
<dbReference type="STRING" id="1302689.RG47T_4347"/>
<dbReference type="Gene3D" id="3.40.50.10490">
    <property type="entry name" value="Glucose-6-phosphate isomerase like protein, domain 1"/>
    <property type="match status" value="1"/>
</dbReference>
<comment type="miscellaneous">
    <text evidence="3">A lyase-type mechanism (elimination/hydration) is suggested for the cleavage of the lactyl ether bond of MurNAc 6-phosphate, with the formation of an alpha,beta-unsaturated aldehyde intermediate with (E)-stereochemistry, followed by the syn addition of water to give product.</text>
</comment>
<dbReference type="InterPro" id="IPR040190">
    <property type="entry name" value="MURQ/GCKR"/>
</dbReference>
<comment type="catalytic activity">
    <reaction evidence="3">
        <text>N-acetyl-D-muramate 6-phosphate + H2O = N-acetyl-D-glucosamine 6-phosphate + (R)-lactate</text>
        <dbReference type="Rhea" id="RHEA:26410"/>
        <dbReference type="ChEBI" id="CHEBI:15377"/>
        <dbReference type="ChEBI" id="CHEBI:16004"/>
        <dbReference type="ChEBI" id="CHEBI:57513"/>
        <dbReference type="ChEBI" id="CHEBI:58722"/>
        <dbReference type="EC" id="4.2.1.126"/>
    </reaction>
</comment>
<dbReference type="PANTHER" id="PTHR10088:SF4">
    <property type="entry name" value="GLUCOKINASE REGULATORY PROTEIN"/>
    <property type="match status" value="1"/>
</dbReference>
<dbReference type="OrthoDB" id="9813395at2"/>
<comment type="pathway">
    <text evidence="3">Amino-sugar metabolism; N-acetylmuramate degradation.</text>
</comment>
<dbReference type="CDD" id="cd05007">
    <property type="entry name" value="SIS_Etherase"/>
    <property type="match status" value="1"/>
</dbReference>
<dbReference type="GO" id="GO:0097367">
    <property type="term" value="F:carbohydrate derivative binding"/>
    <property type="evidence" value="ECO:0007669"/>
    <property type="project" value="InterPro"/>
</dbReference>
<keyword evidence="2 3" id="KW-0119">Carbohydrate metabolism</keyword>
<dbReference type="PROSITE" id="PS01272">
    <property type="entry name" value="GCKR"/>
    <property type="match status" value="1"/>
</dbReference>
<dbReference type="NCBIfam" id="TIGR00274">
    <property type="entry name" value="N-acetylmuramic acid 6-phosphate etherase"/>
    <property type="match status" value="1"/>
</dbReference>
<dbReference type="PANTHER" id="PTHR10088">
    <property type="entry name" value="GLUCOKINASE REGULATORY PROTEIN"/>
    <property type="match status" value="1"/>
</dbReference>
<dbReference type="GO" id="GO:0046348">
    <property type="term" value="P:amino sugar catabolic process"/>
    <property type="evidence" value="ECO:0007669"/>
    <property type="project" value="InterPro"/>
</dbReference>
<evidence type="ECO:0000256" key="2">
    <source>
        <dbReference type="ARBA" id="ARBA00023277"/>
    </source>
</evidence>
<keyword evidence="6" id="KW-1185">Reference proteome</keyword>
<dbReference type="PROSITE" id="PS51464">
    <property type="entry name" value="SIS"/>
    <property type="match status" value="1"/>
</dbReference>
<evidence type="ECO:0000313" key="6">
    <source>
        <dbReference type="Proteomes" id="UP000186720"/>
    </source>
</evidence>
<dbReference type="NCBIfam" id="NF003915">
    <property type="entry name" value="PRK05441.1"/>
    <property type="match status" value="1"/>
</dbReference>
<dbReference type="SUPFAM" id="SSF53697">
    <property type="entry name" value="SIS domain"/>
    <property type="match status" value="1"/>
</dbReference>
<comment type="subunit">
    <text evidence="3">Homodimer.</text>
</comment>
<dbReference type="NCBIfam" id="NF009222">
    <property type="entry name" value="PRK12570.1"/>
    <property type="match status" value="1"/>
</dbReference>
<evidence type="ECO:0000256" key="3">
    <source>
        <dbReference type="HAMAP-Rule" id="MF_00068"/>
    </source>
</evidence>
<comment type="function">
    <text evidence="3">Specifically catalyzes the cleavage of the D-lactyl ether substituent of MurNAc 6-phosphate, producing GlcNAc 6-phosphate and D-lactate.</text>
</comment>
<evidence type="ECO:0000256" key="1">
    <source>
        <dbReference type="ARBA" id="ARBA00023239"/>
    </source>
</evidence>
<accession>A0A1Q6A4C6</accession>
<evidence type="ECO:0000259" key="4">
    <source>
        <dbReference type="PROSITE" id="PS51464"/>
    </source>
</evidence>
<sequence>MENTTEQDSYYQNLDQMPVADLLQHINEQDNTVPNAVAKAIPQLEKLVDIVVNRMSNGGRLFYIGAGTSGRLGVVDASECPPTYGVPFDWVVGIIAGGDGAIRKAVEFAEDDAEQAWRDLQEFNINDKDVVVGIAASGRTPYVIGGLKTANQNGLATGCIVCNAGSPVANVAQYPVEIVTGPEFVTGSTRMKAGTAQKLALNMLSTTVMIRLGRVKGNKMVDMQLTNHKLVDRGTRMIMTETGLDEAVAAGLLQQYGSVRKAVEFYNQTKIEPSH</sequence>